<evidence type="ECO:0000256" key="5">
    <source>
        <dbReference type="ARBA" id="ARBA00022692"/>
    </source>
</evidence>
<dbReference type="Proteomes" id="UP000075609">
    <property type="component" value="Unassembled WGS sequence"/>
</dbReference>
<keyword evidence="8 9" id="KW-0472">Membrane</keyword>
<dbReference type="Pfam" id="PF06379">
    <property type="entry name" value="RhaT"/>
    <property type="match status" value="1"/>
</dbReference>
<evidence type="ECO:0000313" key="13">
    <source>
        <dbReference type="Proteomes" id="UP000075609"/>
    </source>
</evidence>
<gene>
    <name evidence="11" type="ORF">ATY35_10755</name>
    <name evidence="10" type="ORF">ATY37_11315</name>
</gene>
<keyword evidence="7 9" id="KW-1133">Transmembrane helix</keyword>
<feature type="transmembrane region" description="Helical" evidence="9">
    <location>
        <begin position="127"/>
        <end position="153"/>
    </location>
</feature>
<reference evidence="10 13" key="2">
    <citation type="submission" date="2015-12" db="EMBL/GenBank/DDBJ databases">
        <authorList>
            <person name="Tarr C.L."/>
            <person name="Gladney L.M."/>
        </authorList>
    </citation>
    <scope>NUCLEOTIDE SEQUENCE</scope>
    <source>
        <strain evidence="11 13">1048-83</strain>
        <strain evidence="10">2538-88</strain>
    </source>
</reference>
<feature type="transmembrane region" description="Helical" evidence="9">
    <location>
        <begin position="97"/>
        <end position="121"/>
    </location>
</feature>
<evidence type="ECO:0000256" key="1">
    <source>
        <dbReference type="ARBA" id="ARBA00022448"/>
    </source>
</evidence>
<evidence type="ECO:0000256" key="9">
    <source>
        <dbReference type="SAM" id="Phobius"/>
    </source>
</evidence>
<keyword evidence="13" id="KW-1185">Reference proteome</keyword>
<keyword evidence="2" id="KW-1003">Cell membrane</keyword>
<feature type="transmembrane region" description="Helical" evidence="9">
    <location>
        <begin position="174"/>
        <end position="192"/>
    </location>
</feature>
<feature type="transmembrane region" description="Helical" evidence="9">
    <location>
        <begin position="258"/>
        <end position="278"/>
    </location>
</feature>
<feature type="transmembrane region" description="Helical" evidence="9">
    <location>
        <begin position="290"/>
        <end position="311"/>
    </location>
</feature>
<keyword evidence="4" id="KW-0762">Sugar transport</keyword>
<evidence type="ECO:0000256" key="4">
    <source>
        <dbReference type="ARBA" id="ARBA00022597"/>
    </source>
</evidence>
<evidence type="ECO:0000256" key="6">
    <source>
        <dbReference type="ARBA" id="ARBA00022847"/>
    </source>
</evidence>
<proteinExistence type="predicted"/>
<dbReference type="Proteomes" id="UP000075346">
    <property type="component" value="Unassembled WGS sequence"/>
</dbReference>
<evidence type="ECO:0000313" key="11">
    <source>
        <dbReference type="EMBL" id="KYN90157.1"/>
    </source>
</evidence>
<dbReference type="AlphaFoldDB" id="A0A151KZR8"/>
<feature type="transmembrane region" description="Helical" evidence="9">
    <location>
        <begin position="64"/>
        <end position="85"/>
    </location>
</feature>
<feature type="transmembrane region" description="Helical" evidence="9">
    <location>
        <begin position="36"/>
        <end position="58"/>
    </location>
</feature>
<evidence type="ECO:0000256" key="2">
    <source>
        <dbReference type="ARBA" id="ARBA00022475"/>
    </source>
</evidence>
<organism evidence="10 12">
    <name type="scientific">Vibrio cidicii</name>
    <dbReference type="NCBI Taxonomy" id="1763883"/>
    <lineage>
        <taxon>Bacteria</taxon>
        <taxon>Pseudomonadati</taxon>
        <taxon>Pseudomonadota</taxon>
        <taxon>Gammaproteobacteria</taxon>
        <taxon>Vibrionales</taxon>
        <taxon>Vibrionaceae</taxon>
        <taxon>Vibrio</taxon>
    </lineage>
</organism>
<accession>A0A151KZR8</accession>
<keyword evidence="6" id="KW-0769">Symport</keyword>
<comment type="caution">
    <text evidence="10">The sequence shown here is derived from an EMBL/GenBank/DDBJ whole genome shotgun (WGS) entry which is preliminary data.</text>
</comment>
<evidence type="ECO:0000256" key="7">
    <source>
        <dbReference type="ARBA" id="ARBA00022989"/>
    </source>
</evidence>
<evidence type="ECO:0000256" key="3">
    <source>
        <dbReference type="ARBA" id="ARBA00022519"/>
    </source>
</evidence>
<evidence type="ECO:0000313" key="10">
    <source>
        <dbReference type="EMBL" id="KYN89563.1"/>
    </source>
</evidence>
<feature type="transmembrane region" description="Helical" evidence="9">
    <location>
        <begin position="212"/>
        <end position="237"/>
    </location>
</feature>
<dbReference type="GO" id="GO:0015153">
    <property type="term" value="F:rhamnose transmembrane transporter activity"/>
    <property type="evidence" value="ECO:0007669"/>
    <property type="project" value="InterPro"/>
</dbReference>
<evidence type="ECO:0000313" key="12">
    <source>
        <dbReference type="Proteomes" id="UP000075346"/>
    </source>
</evidence>
<dbReference type="GO" id="GO:0016020">
    <property type="term" value="C:membrane"/>
    <property type="evidence" value="ECO:0007669"/>
    <property type="project" value="InterPro"/>
</dbReference>
<dbReference type="GO" id="GO:0015293">
    <property type="term" value="F:symporter activity"/>
    <property type="evidence" value="ECO:0007669"/>
    <property type="project" value="UniProtKB-KW"/>
</dbReference>
<dbReference type="InterPro" id="IPR004673">
    <property type="entry name" value="L-rhamnose-proton_sym_RhaT"/>
</dbReference>
<reference evidence="12" key="1">
    <citation type="submission" date="2015-12" db="EMBL/GenBank/DDBJ databases">
        <authorList>
            <person name="Shamseldin A."/>
            <person name="Moawad H."/>
            <person name="Abd El-Rahim W.M."/>
            <person name="Sadowsky M.J."/>
        </authorList>
    </citation>
    <scope>NUCLEOTIDE SEQUENCE [LARGE SCALE GENOMIC DNA]</scope>
    <source>
        <strain evidence="12">2538-88</strain>
    </source>
</reference>
<keyword evidence="3" id="KW-0997">Cell inner membrane</keyword>
<feature type="transmembrane region" description="Helical" evidence="9">
    <location>
        <begin position="323"/>
        <end position="343"/>
    </location>
</feature>
<dbReference type="EMBL" id="LOBP01000079">
    <property type="protein sequence ID" value="KYN90157.1"/>
    <property type="molecule type" value="Genomic_DNA"/>
</dbReference>
<name>A0A151KZR8_9VIBR</name>
<sequence>MNMSVVAGIGWHLVGAASAAAFYAPYKKVKGWSWELMWSIGGLFSWVIMPWLVTAMLVPNLSEFYANVPMSTFAMLIFCGAMWGIGNITYGLTMRYLGLSMGIGIAIGLNLAVGTLLPPILKGELGALISSAGGSLTMIGIAIALVGIAIVTYAGNEKEKAMGEKVEEFDLKKGVTLAIVCGIFSAGFAFGLDASGPIREQSELLGINYLYVAMPAYGFIMGGGALVNFAFCLYNIFSNKEISVRRDLSLAKGLMIRNLLFTAMGGIMWYLQFFFYGWGEASVPEHLGYINWMLHMSGYVLFGGVIGLIMAEWKGVGTRPVRILVFGLLVITAAANVVGMGMAA</sequence>
<evidence type="ECO:0000256" key="8">
    <source>
        <dbReference type="ARBA" id="ARBA00023136"/>
    </source>
</evidence>
<dbReference type="EMBL" id="LOBR01000014">
    <property type="protein sequence ID" value="KYN89563.1"/>
    <property type="molecule type" value="Genomic_DNA"/>
</dbReference>
<feature type="transmembrane region" description="Helical" evidence="9">
    <location>
        <begin position="6"/>
        <end position="24"/>
    </location>
</feature>
<keyword evidence="1" id="KW-0813">Transport</keyword>
<protein>
    <submittedName>
        <fullName evidence="10">Rhamnose:proton symporter</fullName>
    </submittedName>
</protein>
<keyword evidence="5 9" id="KW-0812">Transmembrane</keyword>